<keyword evidence="2" id="KW-1185">Reference proteome</keyword>
<proteinExistence type="predicted"/>
<sequence length="234" mass="26492">MVTAVFFLNPLLSFYPSQIFPNITMSSTVADDGIALHPSQGRKTPPNESHPEHILSSVQSIPLSNHAPAVDPAATANHLAAHFDRYIEEDLRDRVFVHAEHFFPTILHLPREWKKDDEITKKIKAIRDDPVFKQHMKTYVDLCNERNLGEKSFYHPYGVMCNSLGFDVLGAKDYSGLGVYRQDAKPVIGSKAELVPDTLIGPSITFLWRRQCIGRNSRLKYPCSTRALRLSTEF</sequence>
<evidence type="ECO:0000313" key="1">
    <source>
        <dbReference type="EMBL" id="KAK0478802.1"/>
    </source>
</evidence>
<name>A0AA39P730_9AGAR</name>
<protein>
    <submittedName>
        <fullName evidence="1">Uncharacterized protein</fullName>
    </submittedName>
</protein>
<reference evidence="1" key="1">
    <citation type="submission" date="2023-06" db="EMBL/GenBank/DDBJ databases">
        <authorList>
            <consortium name="Lawrence Berkeley National Laboratory"/>
            <person name="Ahrendt S."/>
            <person name="Sahu N."/>
            <person name="Indic B."/>
            <person name="Wong-Bajracharya J."/>
            <person name="Merenyi Z."/>
            <person name="Ke H.-M."/>
            <person name="Monk M."/>
            <person name="Kocsube S."/>
            <person name="Drula E."/>
            <person name="Lipzen A."/>
            <person name="Balint B."/>
            <person name="Henrissat B."/>
            <person name="Andreopoulos B."/>
            <person name="Martin F.M."/>
            <person name="Harder C.B."/>
            <person name="Rigling D."/>
            <person name="Ford K.L."/>
            <person name="Foster G.D."/>
            <person name="Pangilinan J."/>
            <person name="Papanicolaou A."/>
            <person name="Barry K."/>
            <person name="LaButti K."/>
            <person name="Viragh M."/>
            <person name="Koriabine M."/>
            <person name="Yan M."/>
            <person name="Riley R."/>
            <person name="Champramary S."/>
            <person name="Plett K.L."/>
            <person name="Tsai I.J."/>
            <person name="Slot J."/>
            <person name="Sipos G."/>
            <person name="Plett J."/>
            <person name="Nagy L.G."/>
            <person name="Grigoriev I.V."/>
        </authorList>
    </citation>
    <scope>NUCLEOTIDE SEQUENCE</scope>
    <source>
        <strain evidence="1">ICMP 16352</strain>
    </source>
</reference>
<accession>A0AA39P730</accession>
<organism evidence="1 2">
    <name type="scientific">Armillaria novae-zelandiae</name>
    <dbReference type="NCBI Taxonomy" id="153914"/>
    <lineage>
        <taxon>Eukaryota</taxon>
        <taxon>Fungi</taxon>
        <taxon>Dikarya</taxon>
        <taxon>Basidiomycota</taxon>
        <taxon>Agaricomycotina</taxon>
        <taxon>Agaricomycetes</taxon>
        <taxon>Agaricomycetidae</taxon>
        <taxon>Agaricales</taxon>
        <taxon>Marasmiineae</taxon>
        <taxon>Physalacriaceae</taxon>
        <taxon>Armillaria</taxon>
    </lineage>
</organism>
<dbReference type="EMBL" id="JAUEPR010000013">
    <property type="protein sequence ID" value="KAK0478802.1"/>
    <property type="molecule type" value="Genomic_DNA"/>
</dbReference>
<gene>
    <name evidence="1" type="ORF">IW261DRAFT_188019</name>
</gene>
<comment type="caution">
    <text evidence="1">The sequence shown here is derived from an EMBL/GenBank/DDBJ whole genome shotgun (WGS) entry which is preliminary data.</text>
</comment>
<dbReference type="AlphaFoldDB" id="A0AA39P730"/>
<evidence type="ECO:0000313" key="2">
    <source>
        <dbReference type="Proteomes" id="UP001175227"/>
    </source>
</evidence>
<dbReference type="Proteomes" id="UP001175227">
    <property type="component" value="Unassembled WGS sequence"/>
</dbReference>